<dbReference type="CDD" id="cd11740">
    <property type="entry name" value="YajQ_like"/>
    <property type="match status" value="1"/>
</dbReference>
<gene>
    <name evidence="4" type="ORF">BROFUL_00216</name>
</gene>
<evidence type="ECO:0000256" key="1">
    <source>
        <dbReference type="ARBA" id="ARBA00022741"/>
    </source>
</evidence>
<comment type="similarity">
    <text evidence="2 3">Belongs to the YajQ family.</text>
</comment>
<dbReference type="InterPro" id="IPR036183">
    <property type="entry name" value="YajQ-like_sf"/>
</dbReference>
<evidence type="ECO:0000313" key="4">
    <source>
        <dbReference type="EMBL" id="KKO21059.1"/>
    </source>
</evidence>
<dbReference type="Gene3D" id="3.30.70.990">
    <property type="entry name" value="YajQ-like, domain 2"/>
    <property type="match status" value="1"/>
</dbReference>
<name>A0A0M2V300_9BACT</name>
<dbReference type="InterPro" id="IPR035571">
    <property type="entry name" value="UPF0234-like_C"/>
</dbReference>
<evidence type="ECO:0000313" key="5">
    <source>
        <dbReference type="Proteomes" id="UP000034954"/>
    </source>
</evidence>
<evidence type="ECO:0000256" key="2">
    <source>
        <dbReference type="ARBA" id="ARBA00093450"/>
    </source>
</evidence>
<keyword evidence="5" id="KW-1185">Reference proteome</keyword>
<dbReference type="InterPro" id="IPR035570">
    <property type="entry name" value="UPF0234_N"/>
</dbReference>
<accession>A0A0M2V300</accession>
<dbReference type="GO" id="GO:0000166">
    <property type="term" value="F:nucleotide binding"/>
    <property type="evidence" value="ECO:0007669"/>
    <property type="project" value="UniProtKB-UniRule"/>
</dbReference>
<dbReference type="Gene3D" id="3.30.70.860">
    <property type="match status" value="1"/>
</dbReference>
<protein>
    <recommendedName>
        <fullName evidence="3">Nucleotide-binding protein BROFUL_00216</fullName>
    </recommendedName>
</protein>
<dbReference type="Pfam" id="PF04461">
    <property type="entry name" value="YajQ"/>
    <property type="match status" value="1"/>
</dbReference>
<sequence length="164" mass="18612">MADTHSFDIACKVEMHEVNNAVDQAKKQLAVRYDFKGSKSSITLNSDNSITVIADDDYKLESLNEILKEKLEKRGIPLKALDFSKKENALGGTIRQVVTFQSGIPMEKAKEIVKFIKGLKLKVQSQIQEEKIRVTGQKIDDLQAIIKAIKDQDYDFAMQFINYK</sequence>
<organism evidence="4 5">
    <name type="scientific">Candidatus Brocadia fulgida</name>
    <dbReference type="NCBI Taxonomy" id="380242"/>
    <lineage>
        <taxon>Bacteria</taxon>
        <taxon>Pseudomonadati</taxon>
        <taxon>Planctomycetota</taxon>
        <taxon>Candidatus Brocadiia</taxon>
        <taxon>Candidatus Brocadiales</taxon>
        <taxon>Candidatus Brocadiaceae</taxon>
        <taxon>Candidatus Brocadia</taxon>
    </lineage>
</organism>
<dbReference type="GO" id="GO:0005829">
    <property type="term" value="C:cytosol"/>
    <property type="evidence" value="ECO:0007669"/>
    <property type="project" value="TreeGrafter"/>
</dbReference>
<reference evidence="4 5" key="1">
    <citation type="journal article" date="2013" name="BMC Microbiol.">
        <title>Identification of the type II cytochrome c maturation pathway in anammox bacteria by comparative genomics.</title>
        <authorList>
            <person name="Ferousi C."/>
            <person name="Speth D.R."/>
            <person name="Reimann J."/>
            <person name="Op den Camp H.J."/>
            <person name="Allen J.W."/>
            <person name="Keltjens J.T."/>
            <person name="Jetten M.S."/>
        </authorList>
    </citation>
    <scope>NUCLEOTIDE SEQUENCE [LARGE SCALE GENOMIC DNA]</scope>
    <source>
        <strain evidence="4">RU1</strain>
    </source>
</reference>
<comment type="caution">
    <text evidence="4">The sequence shown here is derived from an EMBL/GenBank/DDBJ whole genome shotgun (WGS) entry which is preliminary data.</text>
</comment>
<dbReference type="HAMAP" id="MF_00632">
    <property type="entry name" value="UPF0234"/>
    <property type="match status" value="1"/>
</dbReference>
<dbReference type="SUPFAM" id="SSF89963">
    <property type="entry name" value="YajQ-like"/>
    <property type="match status" value="2"/>
</dbReference>
<dbReference type="InterPro" id="IPR007551">
    <property type="entry name" value="YajQ/Smlt4090-like"/>
</dbReference>
<dbReference type="PANTHER" id="PTHR30476:SF0">
    <property type="entry name" value="UPF0234 PROTEIN YAJQ"/>
    <property type="match status" value="1"/>
</dbReference>
<keyword evidence="1 3" id="KW-0547">Nucleotide-binding</keyword>
<dbReference type="NCBIfam" id="NF003819">
    <property type="entry name" value="PRK05412.1"/>
    <property type="match status" value="1"/>
</dbReference>
<evidence type="ECO:0000256" key="3">
    <source>
        <dbReference type="HAMAP-Rule" id="MF_00632"/>
    </source>
</evidence>
<comment type="function">
    <text evidence="3">Nucleotide-binding protein.</text>
</comment>
<dbReference type="EMBL" id="LAQJ01000026">
    <property type="protein sequence ID" value="KKO21059.1"/>
    <property type="molecule type" value="Genomic_DNA"/>
</dbReference>
<dbReference type="AlphaFoldDB" id="A0A0M2V300"/>
<proteinExistence type="inferred from homology"/>
<dbReference type="Proteomes" id="UP000034954">
    <property type="component" value="Unassembled WGS sequence"/>
</dbReference>
<dbReference type="PANTHER" id="PTHR30476">
    <property type="entry name" value="UPF0234 PROTEIN YAJQ"/>
    <property type="match status" value="1"/>
</dbReference>